<dbReference type="Gene3D" id="2.120.10.30">
    <property type="entry name" value="TolB, C-terminal domain"/>
    <property type="match status" value="1"/>
</dbReference>
<dbReference type="Gene3D" id="3.40.50.10070">
    <property type="entry name" value="TolB, N-terminal domain"/>
    <property type="match status" value="1"/>
</dbReference>
<evidence type="ECO:0000256" key="3">
    <source>
        <dbReference type="ARBA" id="ARBA00022729"/>
    </source>
</evidence>
<sequence length="429" mass="47083">MHLRNLICIIWMLLVGTTTGLHAALNIEIYGGGGSKIPIALVPFAAEAQLPERVSAVVAADLERSGLFKLVDTFGASPHELDQVNYADWQNRNAAALVIGSISTQPDGRLDVRFRLLDVAKRIQLAGFSSIVTTDQLRALSHRIADVIYETLTGEPGFFSSRIAFVRKQGDQYALQISDYDGLNARSLIEYSEPIISPAWSPDGSRIAYVSFEKKKPVVYVQTLATRERKAVANFKGSNSAPAWSPDGRKLAVVLSQQGGSQIYLINADGSGLQRLSQSSSIDTEPTFSPDGRWIIFTSDRGGSPQIYRMPASGENTGRAERLTFEGDYNVSPRISPDGKMLVYIRRNAGGFNVAVQDMSTRQAQILTDSKFDESPSFSPNNRMILYASEINRRGILSLVSVDGQVKQRLSPDMDNIREPAWGPLPGKR</sequence>
<keyword evidence="5" id="KW-0132">Cell division</keyword>
<dbReference type="SUPFAM" id="SSF52964">
    <property type="entry name" value="TolB, N-terminal domain"/>
    <property type="match status" value="1"/>
</dbReference>
<dbReference type="EMBL" id="FMWO01000042">
    <property type="protein sequence ID" value="SCZ85174.1"/>
    <property type="molecule type" value="Genomic_DNA"/>
</dbReference>
<organism evidence="7 8">
    <name type="scientific">Nitrosomonas mobilis</name>
    <dbReference type="NCBI Taxonomy" id="51642"/>
    <lineage>
        <taxon>Bacteria</taxon>
        <taxon>Pseudomonadati</taxon>
        <taxon>Pseudomonadota</taxon>
        <taxon>Betaproteobacteria</taxon>
        <taxon>Nitrosomonadales</taxon>
        <taxon>Nitrosomonadaceae</taxon>
        <taxon>Nitrosomonas</taxon>
    </lineage>
</organism>
<dbReference type="STRING" id="51642.NSMM_350038"/>
<keyword evidence="8" id="KW-1185">Reference proteome</keyword>
<dbReference type="OrthoDB" id="9802240at2"/>
<dbReference type="PANTHER" id="PTHR36842:SF1">
    <property type="entry name" value="PROTEIN TOLB"/>
    <property type="match status" value="1"/>
</dbReference>
<keyword evidence="5" id="KW-0131">Cell cycle</keyword>
<evidence type="ECO:0000256" key="5">
    <source>
        <dbReference type="HAMAP-Rule" id="MF_00671"/>
    </source>
</evidence>
<evidence type="ECO:0000256" key="2">
    <source>
        <dbReference type="ARBA" id="ARBA00009820"/>
    </source>
</evidence>
<accession>A0A1G5SD94</accession>
<dbReference type="InterPro" id="IPR011042">
    <property type="entry name" value="6-blade_b-propeller_TolB-like"/>
</dbReference>
<keyword evidence="3 5" id="KW-0732">Signal</keyword>
<dbReference type="Pfam" id="PF07676">
    <property type="entry name" value="PD40"/>
    <property type="match status" value="5"/>
</dbReference>
<keyword evidence="4 5" id="KW-0574">Periplasm</keyword>
<proteinExistence type="inferred from homology"/>
<dbReference type="GO" id="GO:0051301">
    <property type="term" value="P:cell division"/>
    <property type="evidence" value="ECO:0007669"/>
    <property type="project" value="UniProtKB-UniRule"/>
</dbReference>
<dbReference type="InterPro" id="IPR011659">
    <property type="entry name" value="WD40"/>
</dbReference>
<dbReference type="InterPro" id="IPR014167">
    <property type="entry name" value="Tol-Pal_TolB"/>
</dbReference>
<evidence type="ECO:0000256" key="1">
    <source>
        <dbReference type="ARBA" id="ARBA00004418"/>
    </source>
</evidence>
<name>A0A1G5SD94_9PROT</name>
<reference evidence="7 8" key="1">
    <citation type="submission" date="2016-10" db="EMBL/GenBank/DDBJ databases">
        <authorList>
            <person name="de Groot N.N."/>
        </authorList>
    </citation>
    <scope>NUCLEOTIDE SEQUENCE [LARGE SCALE GENOMIC DNA]</scope>
    <source>
        <strain evidence="7">1</strain>
    </source>
</reference>
<gene>
    <name evidence="5 7" type="primary">tolB</name>
    <name evidence="7" type="ORF">NSMM_350038</name>
</gene>
<dbReference type="GO" id="GO:0017038">
    <property type="term" value="P:protein import"/>
    <property type="evidence" value="ECO:0007669"/>
    <property type="project" value="InterPro"/>
</dbReference>
<comment type="function">
    <text evidence="5">Part of the Tol-Pal system, which plays a role in outer membrane invagination during cell division and is important for maintaining outer membrane integrity.</text>
</comment>
<evidence type="ECO:0000256" key="4">
    <source>
        <dbReference type="ARBA" id="ARBA00022764"/>
    </source>
</evidence>
<dbReference type="GO" id="GO:0042597">
    <property type="term" value="C:periplasmic space"/>
    <property type="evidence" value="ECO:0007669"/>
    <property type="project" value="UniProtKB-SubCell"/>
</dbReference>
<comment type="subcellular location">
    <subcellularLocation>
        <location evidence="1 5">Periplasm</location>
    </subcellularLocation>
</comment>
<evidence type="ECO:0000313" key="7">
    <source>
        <dbReference type="EMBL" id="SCZ85174.1"/>
    </source>
</evidence>
<dbReference type="RefSeq" id="WP_090285222.1">
    <property type="nucleotide sequence ID" value="NZ_FMWO01000042.1"/>
</dbReference>
<dbReference type="NCBIfam" id="TIGR02800">
    <property type="entry name" value="propeller_TolB"/>
    <property type="match status" value="1"/>
</dbReference>
<dbReference type="SUPFAM" id="SSF69304">
    <property type="entry name" value="Tricorn protease N-terminal domain"/>
    <property type="match status" value="1"/>
</dbReference>
<feature type="domain" description="TolB N-terminal" evidence="6">
    <location>
        <begin position="25"/>
        <end position="124"/>
    </location>
</feature>
<comment type="subunit">
    <text evidence="5">The Tol-Pal system is composed of five core proteins: the inner membrane proteins TolA, TolQ and TolR, the periplasmic protein TolB and the outer membrane protein Pal. They form a network linking the inner and outer membranes and the peptidoglycan layer.</text>
</comment>
<dbReference type="AlphaFoldDB" id="A0A1G5SD94"/>
<dbReference type="PANTHER" id="PTHR36842">
    <property type="entry name" value="PROTEIN TOLB HOMOLOG"/>
    <property type="match status" value="1"/>
</dbReference>
<dbReference type="Pfam" id="PF04052">
    <property type="entry name" value="TolB_N"/>
    <property type="match status" value="1"/>
</dbReference>
<protein>
    <recommendedName>
        <fullName evidence="5">Tol-Pal system protein TolB</fullName>
    </recommendedName>
</protein>
<dbReference type="HAMAP" id="MF_00671">
    <property type="entry name" value="TolB"/>
    <property type="match status" value="1"/>
</dbReference>
<comment type="similarity">
    <text evidence="2 5">Belongs to the TolB family.</text>
</comment>
<dbReference type="InterPro" id="IPR007195">
    <property type="entry name" value="TolB_N"/>
</dbReference>
<evidence type="ECO:0000259" key="6">
    <source>
        <dbReference type="Pfam" id="PF04052"/>
    </source>
</evidence>
<evidence type="ECO:0000313" key="8">
    <source>
        <dbReference type="Proteomes" id="UP000198729"/>
    </source>
</evidence>
<dbReference type="Proteomes" id="UP000198729">
    <property type="component" value="Unassembled WGS sequence"/>
</dbReference>